<feature type="transmembrane region" description="Helical" evidence="7">
    <location>
        <begin position="362"/>
        <end position="382"/>
    </location>
</feature>
<dbReference type="EMBL" id="CP048788">
    <property type="protein sequence ID" value="QJF50821.1"/>
    <property type="molecule type" value="Genomic_DNA"/>
</dbReference>
<evidence type="ECO:0000256" key="3">
    <source>
        <dbReference type="ARBA" id="ARBA00022475"/>
    </source>
</evidence>
<dbReference type="Proteomes" id="UP000503308">
    <property type="component" value="Chromosome"/>
</dbReference>
<keyword evidence="2" id="KW-0813">Transport</keyword>
<dbReference type="InterPro" id="IPR052031">
    <property type="entry name" value="Membrane_Transporter-Flippase"/>
</dbReference>
<dbReference type="PIRSF" id="PIRSF006603">
    <property type="entry name" value="DinF"/>
    <property type="match status" value="1"/>
</dbReference>
<name>A0A858STC3_9RHOB</name>
<feature type="transmembrane region" description="Helical" evidence="7">
    <location>
        <begin position="49"/>
        <end position="74"/>
    </location>
</feature>
<sequence>MSKSEKAPLTTGPVWRVLASMSAPMSFGIFAVLSVGLADAYFLSQVSGAALAAVGFIYPVTTAVTSLSIGLSAGANTALSQGVGRGDDDETARRLALHAVGLGTVLAVVTAAILWISFPVLFSALGATDAAAREIAGYMPVWSFSFPFLVTMMVINAVFRAHGDSLTAPVIMVVAAVINLGLDPLLIFGMWGLPEMGTRGAAVATCAGRATAMAIALWLAWRRGFLGVCGNPFTGVTASVRAVLSVGLPAAFSNAINPAGMALVTAAVATVGEAAVAGFGAATRVQSLALVPLMALSAGIGPVVGQNRGAEKYDRAREGTKLAFGFCVAYGALIALVLGIFAEPIARAFTSGGEDTGYATLYLRFVGASLFGYGIVVVANAAMNARDKAMWSMALSLSRIFVIYLPLAWAGALMAGFPGVVVAAILANVLGAWGGLVATRATGLIATETPLVNAPRRFLPGQS</sequence>
<evidence type="ECO:0000256" key="7">
    <source>
        <dbReference type="SAM" id="Phobius"/>
    </source>
</evidence>
<feature type="transmembrane region" description="Helical" evidence="7">
    <location>
        <begin position="415"/>
        <end position="438"/>
    </location>
</feature>
<dbReference type="AlphaFoldDB" id="A0A858STC3"/>
<dbReference type="GO" id="GO:0042910">
    <property type="term" value="F:xenobiotic transmembrane transporter activity"/>
    <property type="evidence" value="ECO:0007669"/>
    <property type="project" value="InterPro"/>
</dbReference>
<comment type="subcellular location">
    <subcellularLocation>
        <location evidence="1">Cell inner membrane</location>
        <topology evidence="1">Multi-pass membrane protein</topology>
    </subcellularLocation>
</comment>
<dbReference type="Pfam" id="PF01554">
    <property type="entry name" value="MatE"/>
    <property type="match status" value="2"/>
</dbReference>
<dbReference type="InterPro" id="IPR048279">
    <property type="entry name" value="MdtK-like"/>
</dbReference>
<feature type="transmembrane region" description="Helical" evidence="7">
    <location>
        <begin position="21"/>
        <end position="43"/>
    </location>
</feature>
<keyword evidence="9" id="KW-1185">Reference proteome</keyword>
<dbReference type="KEGG" id="rpon:G3256_06445"/>
<dbReference type="GO" id="GO:0015297">
    <property type="term" value="F:antiporter activity"/>
    <property type="evidence" value="ECO:0007669"/>
    <property type="project" value="InterPro"/>
</dbReference>
<feature type="transmembrane region" description="Helical" evidence="7">
    <location>
        <begin position="95"/>
        <end position="118"/>
    </location>
</feature>
<reference evidence="8 9" key="1">
    <citation type="submission" date="2020-02" db="EMBL/GenBank/DDBJ databases">
        <title>Genome sequence of Roseobacter ponti.</title>
        <authorList>
            <person name="Hollensteiner J."/>
            <person name="Schneider D."/>
            <person name="Poehlein A."/>
            <person name="Daniel R."/>
        </authorList>
    </citation>
    <scope>NUCLEOTIDE SEQUENCE [LARGE SCALE GENOMIC DNA]</scope>
    <source>
        <strain evidence="8 9">DSM 106830</strain>
    </source>
</reference>
<keyword evidence="3" id="KW-1003">Cell membrane</keyword>
<feature type="transmembrane region" description="Helical" evidence="7">
    <location>
        <begin position="138"/>
        <end position="159"/>
    </location>
</feature>
<dbReference type="RefSeq" id="WP_169640037.1">
    <property type="nucleotide sequence ID" value="NZ_CP048788.1"/>
</dbReference>
<keyword evidence="6 7" id="KW-0472">Membrane</keyword>
<evidence type="ECO:0000256" key="5">
    <source>
        <dbReference type="ARBA" id="ARBA00022989"/>
    </source>
</evidence>
<evidence type="ECO:0000256" key="4">
    <source>
        <dbReference type="ARBA" id="ARBA00022692"/>
    </source>
</evidence>
<keyword evidence="4 7" id="KW-0812">Transmembrane</keyword>
<dbReference type="NCBIfam" id="TIGR00797">
    <property type="entry name" value="matE"/>
    <property type="match status" value="1"/>
</dbReference>
<evidence type="ECO:0000256" key="6">
    <source>
        <dbReference type="ARBA" id="ARBA00023136"/>
    </source>
</evidence>
<proteinExistence type="predicted"/>
<evidence type="ECO:0000256" key="2">
    <source>
        <dbReference type="ARBA" id="ARBA00022448"/>
    </source>
</evidence>
<organism evidence="8 9">
    <name type="scientific">Roseobacter ponti</name>
    <dbReference type="NCBI Taxonomy" id="1891787"/>
    <lineage>
        <taxon>Bacteria</taxon>
        <taxon>Pseudomonadati</taxon>
        <taxon>Pseudomonadota</taxon>
        <taxon>Alphaproteobacteria</taxon>
        <taxon>Rhodobacterales</taxon>
        <taxon>Roseobacteraceae</taxon>
        <taxon>Roseobacter</taxon>
    </lineage>
</organism>
<dbReference type="PANTHER" id="PTHR43549:SF3">
    <property type="entry name" value="MULTIDRUG RESISTANCE PROTEIN YPNP-RELATED"/>
    <property type="match status" value="1"/>
</dbReference>
<accession>A0A858STC3</accession>
<dbReference type="PANTHER" id="PTHR43549">
    <property type="entry name" value="MULTIDRUG RESISTANCE PROTEIN YPNP-RELATED"/>
    <property type="match status" value="1"/>
</dbReference>
<feature type="transmembrane region" description="Helical" evidence="7">
    <location>
        <begin position="322"/>
        <end position="342"/>
    </location>
</feature>
<dbReference type="GO" id="GO:0005886">
    <property type="term" value="C:plasma membrane"/>
    <property type="evidence" value="ECO:0007669"/>
    <property type="project" value="UniProtKB-SubCell"/>
</dbReference>
<keyword evidence="5 7" id="KW-1133">Transmembrane helix</keyword>
<feature type="transmembrane region" description="Helical" evidence="7">
    <location>
        <begin position="166"/>
        <end position="188"/>
    </location>
</feature>
<evidence type="ECO:0000256" key="1">
    <source>
        <dbReference type="ARBA" id="ARBA00004429"/>
    </source>
</evidence>
<protein>
    <submittedName>
        <fullName evidence="8">MATE family efflux transporter</fullName>
    </submittedName>
</protein>
<gene>
    <name evidence="8" type="ORF">G3256_06445</name>
</gene>
<evidence type="ECO:0000313" key="9">
    <source>
        <dbReference type="Proteomes" id="UP000503308"/>
    </source>
</evidence>
<evidence type="ECO:0000313" key="8">
    <source>
        <dbReference type="EMBL" id="QJF50821.1"/>
    </source>
</evidence>
<dbReference type="InterPro" id="IPR002528">
    <property type="entry name" value="MATE_fam"/>
</dbReference>
<feature type="transmembrane region" description="Helical" evidence="7">
    <location>
        <begin position="389"/>
        <end position="409"/>
    </location>
</feature>
<feature type="transmembrane region" description="Helical" evidence="7">
    <location>
        <begin position="200"/>
        <end position="221"/>
    </location>
</feature>